<dbReference type="AlphaFoldDB" id="M6CUB2"/>
<proteinExistence type="predicted"/>
<dbReference type="PATRIC" id="fig|1218565.3.peg.1871"/>
<dbReference type="OrthoDB" id="342842at2"/>
<gene>
    <name evidence="1" type="ORF">LEP1GSC194_3526</name>
</gene>
<dbReference type="EMBL" id="ANIK01000035">
    <property type="protein sequence ID" value="EMJ95507.1"/>
    <property type="molecule type" value="Genomic_DNA"/>
</dbReference>
<accession>M6CUB2</accession>
<name>M6CUB2_9LEPT</name>
<dbReference type="RefSeq" id="WP_020773334.1">
    <property type="nucleotide sequence ID" value="NZ_ANIK01000035.1"/>
</dbReference>
<comment type="caution">
    <text evidence="1">The sequence shown here is derived from an EMBL/GenBank/DDBJ whole genome shotgun (WGS) entry which is preliminary data.</text>
</comment>
<reference evidence="1 2" key="1">
    <citation type="submission" date="2013-01" db="EMBL/GenBank/DDBJ databases">
        <authorList>
            <person name="Harkins D.M."/>
            <person name="Durkin A.S."/>
            <person name="Brinkac L.M."/>
            <person name="Haft D.H."/>
            <person name="Selengut J.D."/>
            <person name="Sanka R."/>
            <person name="DePew J."/>
            <person name="Purushe J."/>
            <person name="Galloway R.L."/>
            <person name="Vinetz J.M."/>
            <person name="Sutton G.G."/>
            <person name="Nierman W.C."/>
            <person name="Fouts D.E."/>
        </authorList>
    </citation>
    <scope>NUCLEOTIDE SEQUENCE [LARGE SCALE GENOMIC DNA]</scope>
    <source>
        <strain evidence="1 2">79601</strain>
    </source>
</reference>
<organism evidence="1 2">
    <name type="scientific">Leptospira alstonii serovar Sichuan str. 79601</name>
    <dbReference type="NCBI Taxonomy" id="1218565"/>
    <lineage>
        <taxon>Bacteria</taxon>
        <taxon>Pseudomonadati</taxon>
        <taxon>Spirochaetota</taxon>
        <taxon>Spirochaetia</taxon>
        <taxon>Leptospirales</taxon>
        <taxon>Leptospiraceae</taxon>
        <taxon>Leptospira</taxon>
    </lineage>
</organism>
<dbReference type="Proteomes" id="UP000011988">
    <property type="component" value="Unassembled WGS sequence"/>
</dbReference>
<sequence>MKKSGRGGNTPFSITTKPNVLTPLTNEEMIERRGESCLWYRLTPCPCPGEERVPDCKYCFEGMIRTFQEELEITEELSWKIEGNKIYTRYAPITEVKNAVLISRETQKKLNVKRICDEYIEVEETLKYWNSVLLHYKVSMLEEICVEGYGENEYVLFPKIPLGAIVGVKEVFKIEEGKEPELIEHSSFTLNSVVFPKRVNGLYRLKILFFNPVKVGYKTYRVDTDARRIFDRSQITFQEGEIMAVIGAGYNVGQGDIITLLSSTLRFSEYVPWQSSSNDILSYSPITRVEKILTKEKTGLKTHELGKDFVIFGDSKIKWITDKPKNGYSVIYDYHPSFRISGFIEGGSGEDREKPKIFKLKPISNLNTRT</sequence>
<evidence type="ECO:0000313" key="2">
    <source>
        <dbReference type="Proteomes" id="UP000011988"/>
    </source>
</evidence>
<protein>
    <submittedName>
        <fullName evidence="1">Uncharacterized protein</fullName>
    </submittedName>
</protein>
<evidence type="ECO:0000313" key="1">
    <source>
        <dbReference type="EMBL" id="EMJ95507.1"/>
    </source>
</evidence>